<dbReference type="OrthoDB" id="7250310at2759"/>
<dbReference type="Proteomes" id="UP000028545">
    <property type="component" value="Unassembled WGS sequence"/>
</dbReference>
<dbReference type="HOGENOM" id="CLU_696623_0_0_1"/>
<dbReference type="AlphaFoldDB" id="A0A084G2T4"/>
<organism evidence="2 3">
    <name type="scientific">Pseudallescheria apiosperma</name>
    <name type="common">Scedosporium apiospermum</name>
    <dbReference type="NCBI Taxonomy" id="563466"/>
    <lineage>
        <taxon>Eukaryota</taxon>
        <taxon>Fungi</taxon>
        <taxon>Dikarya</taxon>
        <taxon>Ascomycota</taxon>
        <taxon>Pezizomycotina</taxon>
        <taxon>Sordariomycetes</taxon>
        <taxon>Hypocreomycetidae</taxon>
        <taxon>Microascales</taxon>
        <taxon>Microascaceae</taxon>
        <taxon>Scedosporium</taxon>
    </lineage>
</organism>
<gene>
    <name evidence="2" type="ORF">SAPIO_CDS6963</name>
</gene>
<comment type="caution">
    <text evidence="2">The sequence shown here is derived from an EMBL/GenBank/DDBJ whole genome shotgun (WGS) entry which is preliminary data.</text>
</comment>
<keyword evidence="1" id="KW-0732">Signal</keyword>
<name>A0A084G2T4_PSEDA</name>
<dbReference type="OMA" id="CCAKGSI"/>
<evidence type="ECO:0000313" key="2">
    <source>
        <dbReference type="EMBL" id="KEZ41646.1"/>
    </source>
</evidence>
<sequence>MRVFGPMTLFAYVLGVVATDTPSPDIVEFWQVPSKVDGRWKCVESRPICGPDDDVDTLHRNADTGEWECCPKGHTLKDSRCVSPVPDPDPSWRCSDRKKFELAERFHGSLSECCHDKAYAFEDLTHYFTSLLGLVDLFCKDKCGEPTPKPDEEWWRCPKDKSPCKSHSLEVNKGEKSLWATGAGSANVPNPNIAVAGYKYPFDTWLALTSGQNFELFIKGEKVKPAKGSNYMIPAGTLASDVTYKASESAKIQFYAACSKHTPCIGDQVKDWTLDARTTTQAREVEFDVSSYEGDLIFTVADVSWATEQYDVFADGVKVGRTHGRLSLGEDMWDTANINPKSSWAANGAGALGCIANDGFWGSFRIPQGTKKVTVRLIHEQPGWPSYWFMYRIDKPCKC</sequence>
<proteinExistence type="predicted"/>
<reference evidence="2 3" key="1">
    <citation type="journal article" date="2014" name="Genome Announc.">
        <title>Draft genome sequence of the pathogenic fungus Scedosporium apiospermum.</title>
        <authorList>
            <person name="Vandeputte P."/>
            <person name="Ghamrawi S."/>
            <person name="Rechenmann M."/>
            <person name="Iltis A."/>
            <person name="Giraud S."/>
            <person name="Fleury M."/>
            <person name="Thornton C."/>
            <person name="Delhaes L."/>
            <person name="Meyer W."/>
            <person name="Papon N."/>
            <person name="Bouchara J.P."/>
        </authorList>
    </citation>
    <scope>NUCLEOTIDE SEQUENCE [LARGE SCALE GENOMIC DNA]</scope>
    <source>
        <strain evidence="2 3">IHEM 14462</strain>
    </source>
</reference>
<evidence type="ECO:0000256" key="1">
    <source>
        <dbReference type="SAM" id="SignalP"/>
    </source>
</evidence>
<accession>A0A084G2T4</accession>
<dbReference type="EMBL" id="JOWA01000109">
    <property type="protein sequence ID" value="KEZ41646.1"/>
    <property type="molecule type" value="Genomic_DNA"/>
</dbReference>
<feature type="chain" id="PRO_5001775135" evidence="1">
    <location>
        <begin position="19"/>
        <end position="399"/>
    </location>
</feature>
<dbReference type="VEuPathDB" id="FungiDB:SAPIO_CDS6963"/>
<protein>
    <submittedName>
        <fullName evidence="2">Uncharacterized protein</fullName>
    </submittedName>
</protein>
<dbReference type="KEGG" id="sapo:SAPIO_CDS6963"/>
<evidence type="ECO:0000313" key="3">
    <source>
        <dbReference type="Proteomes" id="UP000028545"/>
    </source>
</evidence>
<feature type="signal peptide" evidence="1">
    <location>
        <begin position="1"/>
        <end position="18"/>
    </location>
</feature>
<dbReference type="GeneID" id="27726035"/>
<dbReference type="RefSeq" id="XP_016641445.1">
    <property type="nucleotide sequence ID" value="XM_016788921.1"/>
</dbReference>
<keyword evidence="3" id="KW-1185">Reference proteome</keyword>